<gene>
    <name evidence="1" type="ORF">BpHYR1_016254</name>
</gene>
<dbReference type="EMBL" id="REGN01003312">
    <property type="protein sequence ID" value="RNA23338.1"/>
    <property type="molecule type" value="Genomic_DNA"/>
</dbReference>
<accession>A0A3M7RJ63</accession>
<comment type="caution">
    <text evidence="1">The sequence shown here is derived from an EMBL/GenBank/DDBJ whole genome shotgun (WGS) entry which is preliminary data.</text>
</comment>
<dbReference type="Proteomes" id="UP000276133">
    <property type="component" value="Unassembled WGS sequence"/>
</dbReference>
<name>A0A3M7RJ63_BRAPC</name>
<dbReference type="AlphaFoldDB" id="A0A3M7RJ63"/>
<protein>
    <submittedName>
        <fullName evidence="1">Uncharacterized protein</fullName>
    </submittedName>
</protein>
<evidence type="ECO:0000313" key="2">
    <source>
        <dbReference type="Proteomes" id="UP000276133"/>
    </source>
</evidence>
<evidence type="ECO:0000313" key="1">
    <source>
        <dbReference type="EMBL" id="RNA23338.1"/>
    </source>
</evidence>
<proteinExistence type="predicted"/>
<organism evidence="1 2">
    <name type="scientific">Brachionus plicatilis</name>
    <name type="common">Marine rotifer</name>
    <name type="synonym">Brachionus muelleri</name>
    <dbReference type="NCBI Taxonomy" id="10195"/>
    <lineage>
        <taxon>Eukaryota</taxon>
        <taxon>Metazoa</taxon>
        <taxon>Spiralia</taxon>
        <taxon>Gnathifera</taxon>
        <taxon>Rotifera</taxon>
        <taxon>Eurotatoria</taxon>
        <taxon>Monogononta</taxon>
        <taxon>Pseudotrocha</taxon>
        <taxon>Ploima</taxon>
        <taxon>Brachionidae</taxon>
        <taxon>Brachionus</taxon>
    </lineage>
</organism>
<sequence>MSNRLNKPKIGPMTLKAIIQDFDLNLRLIVKRKEIFNQKHHEINFLNPFISKRQINYSIGASVLKWRR</sequence>
<reference evidence="1 2" key="1">
    <citation type="journal article" date="2018" name="Sci. Rep.">
        <title>Genomic signatures of local adaptation to the degree of environmental predictability in rotifers.</title>
        <authorList>
            <person name="Franch-Gras L."/>
            <person name="Hahn C."/>
            <person name="Garcia-Roger E.M."/>
            <person name="Carmona M.J."/>
            <person name="Serra M."/>
            <person name="Gomez A."/>
        </authorList>
    </citation>
    <scope>NUCLEOTIDE SEQUENCE [LARGE SCALE GENOMIC DNA]</scope>
    <source>
        <strain evidence="1">HYR1</strain>
    </source>
</reference>
<keyword evidence="2" id="KW-1185">Reference proteome</keyword>